<dbReference type="EMBL" id="CACVAQ010000169">
    <property type="protein sequence ID" value="CAA6810806.1"/>
    <property type="molecule type" value="Genomic_DNA"/>
</dbReference>
<reference evidence="1" key="1">
    <citation type="submission" date="2020-01" db="EMBL/GenBank/DDBJ databases">
        <authorList>
            <person name="Meier V. D."/>
            <person name="Meier V D."/>
        </authorList>
    </citation>
    <scope>NUCLEOTIDE SEQUENCE</scope>
    <source>
        <strain evidence="1">HLG_WM_MAG_10</strain>
    </source>
</reference>
<sequence length="61" mass="7035">MSKKNQGNPKTHEDLKGFDISINEFGEIISSYSVDKLNGFLNDNVEDKKLKDRDDLNFKED</sequence>
<gene>
    <name evidence="1" type="ORF">HELGO_WM14597</name>
</gene>
<proteinExistence type="predicted"/>
<protein>
    <submittedName>
        <fullName evidence="1">Uncharacterized protein</fullName>
    </submittedName>
</protein>
<evidence type="ECO:0000313" key="1">
    <source>
        <dbReference type="EMBL" id="CAA6810806.1"/>
    </source>
</evidence>
<dbReference type="AlphaFoldDB" id="A0A6S6T7G5"/>
<name>A0A6S6T7G5_9BACT</name>
<organism evidence="1">
    <name type="scientific">uncultured Aureispira sp</name>
    <dbReference type="NCBI Taxonomy" id="1331704"/>
    <lineage>
        <taxon>Bacteria</taxon>
        <taxon>Pseudomonadati</taxon>
        <taxon>Bacteroidota</taxon>
        <taxon>Saprospiria</taxon>
        <taxon>Saprospirales</taxon>
        <taxon>Saprospiraceae</taxon>
        <taxon>Aureispira</taxon>
        <taxon>environmental samples</taxon>
    </lineage>
</organism>
<accession>A0A6S6T7G5</accession>